<evidence type="ECO:0000256" key="11">
    <source>
        <dbReference type="SAM" id="Coils"/>
    </source>
</evidence>
<dbReference type="Proteomes" id="UP000240855">
    <property type="component" value="Segment"/>
</dbReference>
<dbReference type="GO" id="GO:0044423">
    <property type="term" value="C:virion component"/>
    <property type="evidence" value="ECO:0007669"/>
    <property type="project" value="UniProtKB-KW"/>
</dbReference>
<keyword evidence="5" id="KW-1188">Viral release from host cell</keyword>
<keyword evidence="4" id="KW-1162">Viral penetration into host cytoplasm</keyword>
<dbReference type="InterPro" id="IPR020991">
    <property type="entry name" value="Connector_podovirus"/>
</dbReference>
<keyword evidence="13" id="KW-1185">Reference proteome</keyword>
<dbReference type="Pfam" id="PF12236">
    <property type="entry name" value="Head-tail_con"/>
    <property type="match status" value="1"/>
</dbReference>
<accession>A0A2P0ZLK7</accession>
<organism evidence="12 13">
    <name type="scientific">Pseudomonas phage phiNV3</name>
    <dbReference type="NCBI Taxonomy" id="2079544"/>
    <lineage>
        <taxon>Viruses</taxon>
        <taxon>Duplodnaviria</taxon>
        <taxon>Heunggongvirae</taxon>
        <taxon>Uroviricota</taxon>
        <taxon>Caudoviricetes</taxon>
        <taxon>Autographivirales</taxon>
        <taxon>Autoscriptoviridae</taxon>
        <taxon>Krylovirinae</taxon>
        <taxon>Kirikabuvirus</taxon>
        <taxon>Kirikabuvirus NV3</taxon>
    </lineage>
</organism>
<keyword evidence="7" id="KW-0118">Viral capsid assembly</keyword>
<protein>
    <submittedName>
        <fullName evidence="12">Putative head-tail connector protein</fullName>
    </submittedName>
</protein>
<keyword evidence="10" id="KW-1160">Virus entry into host cell</keyword>
<evidence type="ECO:0000256" key="6">
    <source>
        <dbReference type="ARBA" id="ARBA00022844"/>
    </source>
</evidence>
<keyword evidence="8" id="KW-1171">Viral genome ejection through host cell envelope</keyword>
<comment type="subcellular location">
    <subcellularLocation>
        <location evidence="2">Virion</location>
    </subcellularLocation>
</comment>
<name>A0A2P0ZLK7_9CAUD</name>
<proteinExistence type="predicted"/>
<gene>
    <name evidence="12" type="ORF">phiNV3_p31</name>
</gene>
<evidence type="ECO:0000313" key="13">
    <source>
        <dbReference type="Proteomes" id="UP000240855"/>
    </source>
</evidence>
<evidence type="ECO:0000256" key="3">
    <source>
        <dbReference type="ARBA" id="ARBA00022470"/>
    </source>
</evidence>
<keyword evidence="9" id="KW-0231">Viral genome packaging</keyword>
<comment type="function">
    <text evidence="1">Forms the portal vertex of the capsid. This portal plays critical roles in head assembly, genome packaging, neck/tail attachment, and genome ejection. The portal protein multimerizes as a single ring-shaped homododecamer arranged around a central channel.</text>
</comment>
<evidence type="ECO:0000256" key="5">
    <source>
        <dbReference type="ARBA" id="ARBA00022612"/>
    </source>
</evidence>
<evidence type="ECO:0000313" key="12">
    <source>
        <dbReference type="EMBL" id="AVH86140.1"/>
    </source>
</evidence>
<evidence type="ECO:0000256" key="10">
    <source>
        <dbReference type="ARBA" id="ARBA00023296"/>
    </source>
</evidence>
<feature type="coiled-coil region" evidence="11">
    <location>
        <begin position="474"/>
        <end position="501"/>
    </location>
</feature>
<reference evidence="12 13" key="1">
    <citation type="submission" date="2018-01" db="EMBL/GenBank/DDBJ databases">
        <title>Genome of phiNV3, a phiKMVvirus-like phage infecting Pseudomonas agarici.</title>
        <authorList>
            <person name="Storey N.H."/>
        </authorList>
    </citation>
    <scope>NUCLEOTIDE SEQUENCE [LARGE SCALE GENOMIC DNA]</scope>
</reference>
<evidence type="ECO:0000256" key="7">
    <source>
        <dbReference type="ARBA" id="ARBA00022950"/>
    </source>
</evidence>
<evidence type="ECO:0000256" key="8">
    <source>
        <dbReference type="ARBA" id="ARBA00023009"/>
    </source>
</evidence>
<dbReference type="GO" id="GO:0099002">
    <property type="term" value="P:symbiont genome ejection through host cell envelope, short tail mechanism"/>
    <property type="evidence" value="ECO:0007669"/>
    <property type="project" value="UniProtKB-KW"/>
</dbReference>
<keyword evidence="3" id="KW-1244">Viral short tail ejection system</keyword>
<evidence type="ECO:0000256" key="1">
    <source>
        <dbReference type="ARBA" id="ARBA00003421"/>
    </source>
</evidence>
<evidence type="ECO:0000256" key="2">
    <source>
        <dbReference type="ARBA" id="ARBA00004328"/>
    </source>
</evidence>
<dbReference type="EMBL" id="MG845683">
    <property type="protein sequence ID" value="AVH86140.1"/>
    <property type="molecule type" value="Genomic_DNA"/>
</dbReference>
<sequence length="512" mass="56164">MRPLTAAMRWEQLRDAASITRAEEFAKMTLPYIMRDPLQGEHADIEHDFQSIGAVLTNNLAAKLVQALFPTGIPFFRSELTDAIRQAADMDDVDDGEVSAALAQLDRKATQRLFMNASLAKLTRVVKLLIVTGNALVYRDSAKATLVCWSMHSYSVRRDPTGKWQEIILKQKFLASDLDTEYVDSLRAAGKNIKPDTQVDLYTYIKRSQGAVYEIVTSTHEIDGVQVGKTGSWPEHLSPYICPTWNLADGEHYGRGHVEDHIGDFAKLSLLSERLGLYELESLDILNVVNEQAGAVVDDYQDAETGDYVPGGVNAVTAYERGDYQKIVAVNQSLAGVISRLSMAFMYTGNTRDAERVTAEEIRQTASEAEATLGGVYSLLAEGFQGPLAYVCLAEVSVTLLAGLIDKSHKPTIQTGIPALSRSMAVQNLINAAQVIAGFIPALKQVDRRFSVTKMVDMVLAAYSVDSSELFQTPEEMQAEAKQMEQQAAQTQAQQQQLVEQAGQVSSTIGAL</sequence>
<keyword evidence="11" id="KW-0175">Coiled coil</keyword>
<evidence type="ECO:0000256" key="4">
    <source>
        <dbReference type="ARBA" id="ARBA00022595"/>
    </source>
</evidence>
<keyword evidence="6" id="KW-0946">Virion</keyword>
<evidence type="ECO:0000256" key="9">
    <source>
        <dbReference type="ARBA" id="ARBA00023219"/>
    </source>
</evidence>